<dbReference type="GO" id="GO:0003697">
    <property type="term" value="F:single-stranded DNA binding"/>
    <property type="evidence" value="ECO:0007669"/>
    <property type="project" value="InterPro"/>
</dbReference>
<dbReference type="OrthoDB" id="342190at2759"/>
<evidence type="ECO:0000313" key="11">
    <source>
        <dbReference type="Proteomes" id="UP000504617"/>
    </source>
</evidence>
<dbReference type="Proteomes" id="UP000504617">
    <property type="component" value="Unplaced"/>
</dbReference>
<dbReference type="Gene3D" id="2.40.50.140">
    <property type="entry name" value="Nucleic acid-binding proteins"/>
    <property type="match status" value="1"/>
</dbReference>
<gene>
    <name evidence="12" type="primary">TEN1</name>
</gene>
<evidence type="ECO:0000256" key="10">
    <source>
        <dbReference type="ARBA" id="ARBA00079840"/>
    </source>
</evidence>
<dbReference type="PANTHER" id="PTHR33905">
    <property type="entry name" value="CST COMPLEX SUBUNIT TEN1"/>
    <property type="match status" value="1"/>
</dbReference>
<evidence type="ECO:0000256" key="5">
    <source>
        <dbReference type="ARBA" id="ARBA00023125"/>
    </source>
</evidence>
<keyword evidence="3" id="KW-0158">Chromosome</keyword>
<evidence type="ECO:0000256" key="1">
    <source>
        <dbReference type="ARBA" id="ARBA00004123"/>
    </source>
</evidence>
<dbReference type="CTD" id="100134934"/>
<evidence type="ECO:0000256" key="4">
    <source>
        <dbReference type="ARBA" id="ARBA00022895"/>
    </source>
</evidence>
<protein>
    <recommendedName>
        <fullName evidence="8">CST complex subunit TEN1</fullName>
    </recommendedName>
    <alternativeName>
        <fullName evidence="10">Protein telomeric pathways with STN1 homolog</fullName>
    </alternativeName>
    <alternativeName>
        <fullName evidence="9">Telomere length regulation protein TEN1 homolog</fullName>
    </alternativeName>
</protein>
<dbReference type="RefSeq" id="XP_013925930.1">
    <property type="nucleotide sequence ID" value="XM_014070455.1"/>
</dbReference>
<dbReference type="InterPro" id="IPR029146">
    <property type="entry name" value="Ten1_animal_plant"/>
</dbReference>
<proteinExistence type="inferred from homology"/>
<evidence type="ECO:0000256" key="2">
    <source>
        <dbReference type="ARBA" id="ARBA00004574"/>
    </source>
</evidence>
<dbReference type="GO" id="GO:1990879">
    <property type="term" value="C:CST complex"/>
    <property type="evidence" value="ECO:0007669"/>
    <property type="project" value="InterPro"/>
</dbReference>
<comment type="subcellular location">
    <subcellularLocation>
        <location evidence="2">Chromosome</location>
        <location evidence="2">Telomere</location>
    </subcellularLocation>
    <subcellularLocation>
        <location evidence="1">Nucleus</location>
    </subcellularLocation>
</comment>
<evidence type="ECO:0000256" key="7">
    <source>
        <dbReference type="ARBA" id="ARBA00061044"/>
    </source>
</evidence>
<evidence type="ECO:0000256" key="8">
    <source>
        <dbReference type="ARBA" id="ARBA00068173"/>
    </source>
</evidence>
<evidence type="ECO:0000313" key="12">
    <source>
        <dbReference type="RefSeq" id="XP_013925930.1"/>
    </source>
</evidence>
<reference evidence="12" key="1">
    <citation type="submission" date="2025-08" db="UniProtKB">
        <authorList>
            <consortium name="RefSeq"/>
        </authorList>
    </citation>
    <scope>IDENTIFICATION</scope>
    <source>
        <tissue evidence="12">Skeletal muscle</tissue>
    </source>
</reference>
<evidence type="ECO:0000256" key="9">
    <source>
        <dbReference type="ARBA" id="ARBA00078215"/>
    </source>
</evidence>
<comment type="similarity">
    <text evidence="7">Belongs to the TEN1 family.</text>
</comment>
<sequence length="167" mass="18713">MVLCQCLICTIDPPGALVKILVPGIAPCFPSRICFCKPFYTMLPDAGTYHFPWEINSTSVPEGKALRTYGRLHSYDMAISQAILTAQHASDQHCIPVCTKFVEPFQAQLGSLYIVLGETELKDGEMIIKARVFTCVEGINLQLLEKAIGEQRKYFQERRKDHEGSIC</sequence>
<dbReference type="PANTHER" id="PTHR33905:SF1">
    <property type="entry name" value="CST COMPLEX SUBUNIT TEN1"/>
    <property type="match status" value="1"/>
</dbReference>
<name>A0A6I9YQK2_9SAUR</name>
<evidence type="ECO:0000256" key="3">
    <source>
        <dbReference type="ARBA" id="ARBA00022454"/>
    </source>
</evidence>
<dbReference type="AlphaFoldDB" id="A0A6I9YQK2"/>
<dbReference type="InterPro" id="IPR012340">
    <property type="entry name" value="NA-bd_OB-fold"/>
</dbReference>
<keyword evidence="4" id="KW-0779">Telomere</keyword>
<keyword evidence="5" id="KW-0238">DNA-binding</keyword>
<accession>A0A6I9YQK2</accession>
<dbReference type="GO" id="GO:0010521">
    <property type="term" value="F:telomerase inhibitor activity"/>
    <property type="evidence" value="ECO:0007669"/>
    <property type="project" value="TreeGrafter"/>
</dbReference>
<organism evidence="11 12">
    <name type="scientific">Thamnophis sirtalis</name>
    <dbReference type="NCBI Taxonomy" id="35019"/>
    <lineage>
        <taxon>Eukaryota</taxon>
        <taxon>Metazoa</taxon>
        <taxon>Chordata</taxon>
        <taxon>Craniata</taxon>
        <taxon>Vertebrata</taxon>
        <taxon>Euteleostomi</taxon>
        <taxon>Lepidosauria</taxon>
        <taxon>Squamata</taxon>
        <taxon>Bifurcata</taxon>
        <taxon>Unidentata</taxon>
        <taxon>Episquamata</taxon>
        <taxon>Toxicofera</taxon>
        <taxon>Serpentes</taxon>
        <taxon>Colubroidea</taxon>
        <taxon>Colubridae</taxon>
        <taxon>Natricinae</taxon>
        <taxon>Thamnophis</taxon>
    </lineage>
</organism>
<dbReference type="GO" id="GO:0042162">
    <property type="term" value="F:telomeric DNA binding"/>
    <property type="evidence" value="ECO:0007669"/>
    <property type="project" value="TreeGrafter"/>
</dbReference>
<dbReference type="GeneID" id="106552231"/>
<dbReference type="GO" id="GO:0032211">
    <property type="term" value="P:negative regulation of telomere maintenance via telomerase"/>
    <property type="evidence" value="ECO:0007669"/>
    <property type="project" value="TreeGrafter"/>
</dbReference>
<keyword evidence="6" id="KW-0539">Nucleus</keyword>
<evidence type="ECO:0000256" key="6">
    <source>
        <dbReference type="ARBA" id="ARBA00023242"/>
    </source>
</evidence>
<keyword evidence="11" id="KW-1185">Reference proteome</keyword>
<dbReference type="Pfam" id="PF15490">
    <property type="entry name" value="Ten1_2"/>
    <property type="match status" value="1"/>
</dbReference>
<dbReference type="FunFam" id="2.40.50.140:FF:000203">
    <property type="entry name" value="TEN1 subunit of CST complex"/>
    <property type="match status" value="1"/>
</dbReference>
<dbReference type="KEGG" id="tsr:106552231"/>